<evidence type="ECO:0000256" key="1">
    <source>
        <dbReference type="ARBA" id="ARBA00003408"/>
    </source>
</evidence>
<dbReference type="RefSeq" id="WP_186872006.1">
    <property type="nucleotide sequence ID" value="NZ_JACOOR010000004.1"/>
</dbReference>
<evidence type="ECO:0000256" key="8">
    <source>
        <dbReference type="ARBA" id="ARBA00022692"/>
    </source>
</evidence>
<gene>
    <name evidence="14" type="ORF">H8S44_07920</name>
</gene>
<evidence type="ECO:0000256" key="3">
    <source>
        <dbReference type="ARBA" id="ARBA00010199"/>
    </source>
</evidence>
<evidence type="ECO:0000256" key="2">
    <source>
        <dbReference type="ARBA" id="ARBA00004651"/>
    </source>
</evidence>
<proteinExistence type="inferred from homology"/>
<feature type="transmembrane region" description="Helical" evidence="13">
    <location>
        <begin position="418"/>
        <end position="436"/>
    </location>
</feature>
<dbReference type="GO" id="GO:0042910">
    <property type="term" value="F:xenobiotic transmembrane transporter activity"/>
    <property type="evidence" value="ECO:0007669"/>
    <property type="project" value="InterPro"/>
</dbReference>
<dbReference type="PIRSF" id="PIRSF006603">
    <property type="entry name" value="DinF"/>
    <property type="match status" value="1"/>
</dbReference>
<evidence type="ECO:0000256" key="12">
    <source>
        <dbReference type="ARBA" id="ARBA00031636"/>
    </source>
</evidence>
<feature type="transmembrane region" description="Helical" evidence="13">
    <location>
        <begin position="240"/>
        <end position="265"/>
    </location>
</feature>
<dbReference type="PANTHER" id="PTHR43298">
    <property type="entry name" value="MULTIDRUG RESISTANCE PROTEIN NORM-RELATED"/>
    <property type="match status" value="1"/>
</dbReference>
<feature type="transmembrane region" description="Helical" evidence="13">
    <location>
        <begin position="134"/>
        <end position="151"/>
    </location>
</feature>
<dbReference type="Proteomes" id="UP000649345">
    <property type="component" value="Unassembled WGS sequence"/>
</dbReference>
<feature type="transmembrane region" description="Helical" evidence="13">
    <location>
        <begin position="315"/>
        <end position="339"/>
    </location>
</feature>
<accession>A0A923RNT0</accession>
<comment type="subcellular location">
    <subcellularLocation>
        <location evidence="2">Cell membrane</location>
        <topology evidence="2">Multi-pass membrane protein</topology>
    </subcellularLocation>
</comment>
<feature type="transmembrane region" description="Helical" evidence="13">
    <location>
        <begin position="197"/>
        <end position="219"/>
    </location>
</feature>
<dbReference type="GO" id="GO:0015297">
    <property type="term" value="F:antiporter activity"/>
    <property type="evidence" value="ECO:0007669"/>
    <property type="project" value="UniProtKB-KW"/>
</dbReference>
<comment type="caution">
    <text evidence="14">The sequence shown here is derived from an EMBL/GenBank/DDBJ whole genome shotgun (WGS) entry which is preliminary data.</text>
</comment>
<keyword evidence="6" id="KW-0050">Antiport</keyword>
<evidence type="ECO:0000256" key="11">
    <source>
        <dbReference type="ARBA" id="ARBA00023136"/>
    </source>
</evidence>
<feature type="transmembrane region" description="Helical" evidence="13">
    <location>
        <begin position="92"/>
        <end position="114"/>
    </location>
</feature>
<dbReference type="NCBIfam" id="TIGR00797">
    <property type="entry name" value="matE"/>
    <property type="match status" value="1"/>
</dbReference>
<organism evidence="14 15">
    <name type="scientific">Anaerosacchariphilus hominis</name>
    <dbReference type="NCBI Taxonomy" id="2763017"/>
    <lineage>
        <taxon>Bacteria</taxon>
        <taxon>Bacillati</taxon>
        <taxon>Bacillota</taxon>
        <taxon>Clostridia</taxon>
        <taxon>Lachnospirales</taxon>
        <taxon>Lachnospiraceae</taxon>
        <taxon>Anaerosacchariphilus</taxon>
    </lineage>
</organism>
<feature type="transmembrane region" description="Helical" evidence="13">
    <location>
        <begin position="60"/>
        <end position="80"/>
    </location>
</feature>
<dbReference type="InterPro" id="IPR002528">
    <property type="entry name" value="MATE_fam"/>
</dbReference>
<evidence type="ECO:0000256" key="9">
    <source>
        <dbReference type="ARBA" id="ARBA00022989"/>
    </source>
</evidence>
<dbReference type="GO" id="GO:0006811">
    <property type="term" value="P:monoatomic ion transport"/>
    <property type="evidence" value="ECO:0007669"/>
    <property type="project" value="UniProtKB-KW"/>
</dbReference>
<evidence type="ECO:0000256" key="13">
    <source>
        <dbReference type="SAM" id="Phobius"/>
    </source>
</evidence>
<protein>
    <recommendedName>
        <fullName evidence="4">Probable multidrug resistance protein NorM</fullName>
    </recommendedName>
    <alternativeName>
        <fullName evidence="12">Multidrug-efflux transporter</fullName>
    </alternativeName>
</protein>
<keyword evidence="8 13" id="KW-0812">Transmembrane</keyword>
<feature type="transmembrane region" description="Helical" evidence="13">
    <location>
        <begin position="394"/>
        <end position="412"/>
    </location>
</feature>
<evidence type="ECO:0000256" key="7">
    <source>
        <dbReference type="ARBA" id="ARBA00022475"/>
    </source>
</evidence>
<feature type="transmembrane region" description="Helical" evidence="13">
    <location>
        <begin position="359"/>
        <end position="382"/>
    </location>
</feature>
<keyword evidence="11 13" id="KW-0472">Membrane</keyword>
<sequence length="448" mass="48274">MNDTFMKEKPIFSLVLTMSLPMVLSMLVNSLYNIVDSYFVARICEEAMTALSLVYPIQNLINAITIGFGIGINAAIAFYLGAQKKEQADRAAATGFFLNAVQSLVLMIGCMLVMPSFLGLYSKDPVVIDYALRYSHIVFAFAIMISFSLSFEKIFQAVGRMKVSMVSLMAGCIANIILDPLLIFGVGPFPAMGIEGAALATGIGQTVSVAVYLVIYVARPIPVKISRKNLCFEKEVLGRLYGVGIPATLNLAVPSLTISALNAILAGFSEVYVLVLGVYYKLQTFLYLTANGIVQGIRPLVGYNYGAGEEERVHGIYRTALSMAAVIMALGTVICLLVPGRIFGLFTENAATVQMGAEALRIISAGFLVSSISIISSGVLEGLGSGVPSLVISLLRYLILLVPAGFVLSRFLGAAGVWHGFWLTEWLTGLSAVLIYKREERKIFSVAK</sequence>
<evidence type="ECO:0000313" key="15">
    <source>
        <dbReference type="Proteomes" id="UP000649345"/>
    </source>
</evidence>
<dbReference type="AlphaFoldDB" id="A0A923RNT0"/>
<name>A0A923RNT0_9FIRM</name>
<keyword evidence="15" id="KW-1185">Reference proteome</keyword>
<dbReference type="InterPro" id="IPR050222">
    <property type="entry name" value="MATE_MdtK"/>
</dbReference>
<evidence type="ECO:0000313" key="14">
    <source>
        <dbReference type="EMBL" id="MBC5659695.1"/>
    </source>
</evidence>
<dbReference type="EMBL" id="JACOOR010000004">
    <property type="protein sequence ID" value="MBC5659695.1"/>
    <property type="molecule type" value="Genomic_DNA"/>
</dbReference>
<comment type="similarity">
    <text evidence="3">Belongs to the multi antimicrobial extrusion (MATE) (TC 2.A.66.1) family.</text>
</comment>
<keyword evidence="7" id="KW-1003">Cell membrane</keyword>
<dbReference type="InterPro" id="IPR048279">
    <property type="entry name" value="MdtK-like"/>
</dbReference>
<keyword evidence="10" id="KW-0406">Ion transport</keyword>
<feature type="transmembrane region" description="Helical" evidence="13">
    <location>
        <begin position="163"/>
        <end position="185"/>
    </location>
</feature>
<keyword evidence="9 13" id="KW-1133">Transmembrane helix</keyword>
<evidence type="ECO:0000256" key="6">
    <source>
        <dbReference type="ARBA" id="ARBA00022449"/>
    </source>
</evidence>
<evidence type="ECO:0000256" key="4">
    <source>
        <dbReference type="ARBA" id="ARBA00020268"/>
    </source>
</evidence>
<comment type="function">
    <text evidence="1">Multidrug efflux pump.</text>
</comment>
<reference evidence="14" key="1">
    <citation type="submission" date="2020-08" db="EMBL/GenBank/DDBJ databases">
        <title>Genome public.</title>
        <authorList>
            <person name="Liu C."/>
            <person name="Sun Q."/>
        </authorList>
    </citation>
    <scope>NUCLEOTIDE SEQUENCE</scope>
    <source>
        <strain evidence="14">NSJ-68</strain>
    </source>
</reference>
<keyword evidence="5" id="KW-0813">Transport</keyword>
<dbReference type="Pfam" id="PF01554">
    <property type="entry name" value="MatE"/>
    <property type="match status" value="2"/>
</dbReference>
<evidence type="ECO:0000256" key="5">
    <source>
        <dbReference type="ARBA" id="ARBA00022448"/>
    </source>
</evidence>
<dbReference type="GO" id="GO:0005886">
    <property type="term" value="C:plasma membrane"/>
    <property type="evidence" value="ECO:0007669"/>
    <property type="project" value="UniProtKB-SubCell"/>
</dbReference>
<dbReference type="PANTHER" id="PTHR43298:SF2">
    <property type="entry name" value="FMN_FAD EXPORTER YEEO-RELATED"/>
    <property type="match status" value="1"/>
</dbReference>
<evidence type="ECO:0000256" key="10">
    <source>
        <dbReference type="ARBA" id="ARBA00023065"/>
    </source>
</evidence>
<feature type="transmembrane region" description="Helical" evidence="13">
    <location>
        <begin position="12"/>
        <end position="32"/>
    </location>
</feature>